<dbReference type="GO" id="GO:0003677">
    <property type="term" value="F:DNA binding"/>
    <property type="evidence" value="ECO:0007669"/>
    <property type="project" value="UniProtKB-KW"/>
</dbReference>
<dbReference type="GO" id="GO:0006355">
    <property type="term" value="P:regulation of DNA-templated transcription"/>
    <property type="evidence" value="ECO:0007669"/>
    <property type="project" value="InterPro"/>
</dbReference>
<dbReference type="SMART" id="SM00091">
    <property type="entry name" value="PAS"/>
    <property type="match status" value="1"/>
</dbReference>
<dbReference type="InterPro" id="IPR036390">
    <property type="entry name" value="WH_DNA-bd_sf"/>
</dbReference>
<dbReference type="SUPFAM" id="SSF55785">
    <property type="entry name" value="PYP-like sensor domain (PAS domain)"/>
    <property type="match status" value="1"/>
</dbReference>
<dbReference type="InterPro" id="IPR018490">
    <property type="entry name" value="cNMP-bd_dom_sf"/>
</dbReference>
<dbReference type="EMBL" id="LYXA01000001">
    <property type="protein sequence ID" value="OBU76462.1"/>
    <property type="molecule type" value="Genomic_DNA"/>
</dbReference>
<dbReference type="AlphaFoldDB" id="A0A853MD38"/>
<comment type="caution">
    <text evidence="5">The sequence shown here is derived from an EMBL/GenBank/DDBJ whole genome shotgun (WGS) entry which is preliminary data.</text>
</comment>
<evidence type="ECO:0000259" key="4">
    <source>
        <dbReference type="PROSITE" id="PS51063"/>
    </source>
</evidence>
<dbReference type="Pfam" id="PF13545">
    <property type="entry name" value="HTH_Crp_2"/>
    <property type="match status" value="1"/>
</dbReference>
<dbReference type="InterPro" id="IPR036388">
    <property type="entry name" value="WH-like_DNA-bd_sf"/>
</dbReference>
<organism evidence="5 6">
    <name type="scientific">Cylindrospermopsis raciborskii CS-505</name>
    <dbReference type="NCBI Taxonomy" id="533240"/>
    <lineage>
        <taxon>Bacteria</taxon>
        <taxon>Bacillati</taxon>
        <taxon>Cyanobacteriota</taxon>
        <taxon>Cyanophyceae</taxon>
        <taxon>Nostocales</taxon>
        <taxon>Aphanizomenonaceae</taxon>
        <taxon>Cylindrospermopsis</taxon>
    </lineage>
</organism>
<accession>A0A853MD38</accession>
<reference evidence="5 6" key="1">
    <citation type="submission" date="2016-05" db="EMBL/GenBank/DDBJ databases">
        <title>First complete genome of the cyanobacterium Cylindrospermopsis raciborskii CS505, containing a circular chromosome and a single extrachromosomal element.</title>
        <authorList>
            <person name="Fuentes J."/>
            <person name="Tamames J."/>
            <person name="Allen E."/>
            <person name="Plominski A."/>
            <person name="Vasquez M."/>
        </authorList>
    </citation>
    <scope>NUCLEOTIDE SEQUENCE [LARGE SCALE GENOMIC DNA]</scope>
    <source>
        <strain evidence="5 6">CS505</strain>
    </source>
</reference>
<dbReference type="SUPFAM" id="SSF46785">
    <property type="entry name" value="Winged helix' DNA-binding domain"/>
    <property type="match status" value="1"/>
</dbReference>
<keyword evidence="1" id="KW-0805">Transcription regulation</keyword>
<dbReference type="InterPro" id="IPR035965">
    <property type="entry name" value="PAS-like_dom_sf"/>
</dbReference>
<dbReference type="Gene3D" id="3.30.450.20">
    <property type="entry name" value="PAS domain"/>
    <property type="match status" value="1"/>
</dbReference>
<dbReference type="CDD" id="cd00130">
    <property type="entry name" value="PAS"/>
    <property type="match status" value="1"/>
</dbReference>
<proteinExistence type="predicted"/>
<keyword evidence="2" id="KW-0238">DNA-binding</keyword>
<keyword evidence="3" id="KW-0804">Transcription</keyword>
<dbReference type="InterPro" id="IPR013767">
    <property type="entry name" value="PAS_fold"/>
</dbReference>
<dbReference type="Gene3D" id="2.60.120.10">
    <property type="entry name" value="Jelly Rolls"/>
    <property type="match status" value="1"/>
</dbReference>
<evidence type="ECO:0000313" key="6">
    <source>
        <dbReference type="Proteomes" id="UP000093903"/>
    </source>
</evidence>
<sequence>MNMEGLFQRTGVMRQHLLNLYQTTIALPWIPSDLLPQVFKELHTTLKMLLGAIDELHQQNEEFVQTRNLVEIERQHYQELFEYLPVGYLHTNLQGIIEDANQEAGRLLSISQKFLVGKPLISFIVQECQQYFCRELIELSKSDQVRQLFLVLKPRYVSSFDACLIVRSCFNLHSNQRNLYWLIQKSSTSRNVEMTAIDMHQEILQDRQVHKYSKRDNIPLSNTYFGYVLQGLVKLTTLSQTGTEIMTGLATSGMIFGSTMTNLPLYEATAISDVELVLIYVSEMRAIPNLNQMLSPKIKQRLQQAESFLFIISHYNVEDRLSSLLEMLKLEFGEPVVEGTRLLFHLTHEDIATACNSTRVTITRLLNRLQKQGKIKYDANKHIIICGPQ</sequence>
<name>A0A853MD38_9CYAN</name>
<evidence type="ECO:0000256" key="2">
    <source>
        <dbReference type="ARBA" id="ARBA00023125"/>
    </source>
</evidence>
<dbReference type="Pfam" id="PF00989">
    <property type="entry name" value="PAS"/>
    <property type="match status" value="1"/>
</dbReference>
<dbReference type="InterPro" id="IPR012318">
    <property type="entry name" value="HTH_CRP"/>
</dbReference>
<dbReference type="SUPFAM" id="SSF51206">
    <property type="entry name" value="cAMP-binding domain-like"/>
    <property type="match status" value="1"/>
</dbReference>
<dbReference type="InterPro" id="IPR000014">
    <property type="entry name" value="PAS"/>
</dbReference>
<dbReference type="SMART" id="SM00419">
    <property type="entry name" value="HTH_CRP"/>
    <property type="match status" value="1"/>
</dbReference>
<gene>
    <name evidence="5" type="ORF">A9P98_09165</name>
</gene>
<dbReference type="Proteomes" id="UP000093903">
    <property type="component" value="Unassembled WGS sequence"/>
</dbReference>
<feature type="domain" description="HTH crp-type" evidence="4">
    <location>
        <begin position="315"/>
        <end position="389"/>
    </location>
</feature>
<dbReference type="CDD" id="cd00092">
    <property type="entry name" value="HTH_CRP"/>
    <property type="match status" value="1"/>
</dbReference>
<dbReference type="Gene3D" id="1.10.10.10">
    <property type="entry name" value="Winged helix-like DNA-binding domain superfamily/Winged helix DNA-binding domain"/>
    <property type="match status" value="1"/>
</dbReference>
<evidence type="ECO:0000256" key="1">
    <source>
        <dbReference type="ARBA" id="ARBA00023015"/>
    </source>
</evidence>
<evidence type="ECO:0000313" key="5">
    <source>
        <dbReference type="EMBL" id="OBU76462.1"/>
    </source>
</evidence>
<evidence type="ECO:0000256" key="3">
    <source>
        <dbReference type="ARBA" id="ARBA00023163"/>
    </source>
</evidence>
<dbReference type="PROSITE" id="PS51063">
    <property type="entry name" value="HTH_CRP_2"/>
    <property type="match status" value="1"/>
</dbReference>
<dbReference type="InterPro" id="IPR014710">
    <property type="entry name" value="RmlC-like_jellyroll"/>
</dbReference>
<protein>
    <submittedName>
        <fullName evidence="5">Transcriptional regulator</fullName>
    </submittedName>
</protein>